<dbReference type="InterPro" id="IPR023828">
    <property type="entry name" value="Peptidase_S8_Ser-AS"/>
</dbReference>
<evidence type="ECO:0000256" key="2">
    <source>
        <dbReference type="ARBA" id="ARBA00022670"/>
    </source>
</evidence>
<dbReference type="PANTHER" id="PTHR43806:SF58">
    <property type="entry name" value="ALKALINE PROTEASE 1-RELATED"/>
    <property type="match status" value="1"/>
</dbReference>
<sequence>MYRLFQLLGLLPVAFAAPHLSSLARRQANQLIPEKWLVKTKSGSDFSSVLAQVADVLGLDEFKPEKEFHIGNLNGFTLEGSKQLADSILALDSIEGLQQDQRVEIDAIVSQENAPYGLGRISSRTPGSSTYRFDDSAGSDTFVYVIDTGINAEHIDFGGRVSFGFSAIANEPNTDLNGHGTHCAGTAAGTQYGVAKNASIVDVKVIDQTGGGPLSNIVLGLDWILNDVTSKSRFGKSVVSMSLGAVTIFGGTNLLEEAAAALVNAGVFVSVAAGNFNIPVEFMAPANVPVVCSVGATDAKDARAGFSNYGAGIDIHAPGVDVLSAWKGGIDATNTISGTSMAAPHVAGLGAYLLALEGERSGAELCNRIIDLSTKDVITDVSGSPNRLAFNGVA</sequence>
<reference evidence="9 10" key="1">
    <citation type="submission" date="2021-01" db="EMBL/GenBank/DDBJ databases">
        <title>Cercospora kikuchii MAFF 305040 whole genome shotgun sequence.</title>
        <authorList>
            <person name="Kashiwa T."/>
            <person name="Suzuki T."/>
        </authorList>
    </citation>
    <scope>NUCLEOTIDE SEQUENCE [LARGE SCALE GENOMIC DNA]</scope>
    <source>
        <strain evidence="9 10">MAFF 305040</strain>
    </source>
</reference>
<feature type="domain" description="Peptidase S8/S53" evidence="8">
    <location>
        <begin position="138"/>
        <end position="366"/>
    </location>
</feature>
<dbReference type="InterPro" id="IPR036852">
    <property type="entry name" value="Peptidase_S8/S53_dom_sf"/>
</dbReference>
<dbReference type="EMBL" id="BOLY01000005">
    <property type="protein sequence ID" value="GIZ44715.1"/>
    <property type="molecule type" value="Genomic_DNA"/>
</dbReference>
<proteinExistence type="inferred from homology"/>
<dbReference type="InterPro" id="IPR022398">
    <property type="entry name" value="Peptidase_S8_His-AS"/>
</dbReference>
<dbReference type="AlphaFoldDB" id="A0A9P3FJE0"/>
<dbReference type="InterPro" id="IPR034193">
    <property type="entry name" value="PCSK9_ProteinaseK-like"/>
</dbReference>
<dbReference type="GO" id="GO:0004252">
    <property type="term" value="F:serine-type endopeptidase activity"/>
    <property type="evidence" value="ECO:0007669"/>
    <property type="project" value="UniProtKB-UniRule"/>
</dbReference>
<dbReference type="GO" id="GO:0006508">
    <property type="term" value="P:proteolysis"/>
    <property type="evidence" value="ECO:0007669"/>
    <property type="project" value="UniProtKB-KW"/>
</dbReference>
<dbReference type="InterPro" id="IPR050131">
    <property type="entry name" value="Peptidase_S8_subtilisin-like"/>
</dbReference>
<accession>A0A9P3FJE0</accession>
<feature type="active site" description="Charge relay system" evidence="5">
    <location>
        <position position="340"/>
    </location>
</feature>
<name>A0A9P3FJE0_9PEZI</name>
<dbReference type="InterPro" id="IPR000209">
    <property type="entry name" value="Peptidase_S8/S53_dom"/>
</dbReference>
<dbReference type="OrthoDB" id="206201at2759"/>
<dbReference type="PROSITE" id="PS00138">
    <property type="entry name" value="SUBTILASE_SER"/>
    <property type="match status" value="1"/>
</dbReference>
<organism evidence="9 10">
    <name type="scientific">Cercospora kikuchii</name>
    <dbReference type="NCBI Taxonomy" id="84275"/>
    <lineage>
        <taxon>Eukaryota</taxon>
        <taxon>Fungi</taxon>
        <taxon>Dikarya</taxon>
        <taxon>Ascomycota</taxon>
        <taxon>Pezizomycotina</taxon>
        <taxon>Dothideomycetes</taxon>
        <taxon>Dothideomycetidae</taxon>
        <taxon>Mycosphaerellales</taxon>
        <taxon>Mycosphaerellaceae</taxon>
        <taxon>Cercospora</taxon>
    </lineage>
</organism>
<evidence type="ECO:0000256" key="6">
    <source>
        <dbReference type="RuleBase" id="RU003355"/>
    </source>
</evidence>
<evidence type="ECO:0000313" key="9">
    <source>
        <dbReference type="EMBL" id="GIZ44715.1"/>
    </source>
</evidence>
<dbReference type="Proteomes" id="UP000825890">
    <property type="component" value="Unassembled WGS sequence"/>
</dbReference>
<evidence type="ECO:0000256" key="7">
    <source>
        <dbReference type="SAM" id="SignalP"/>
    </source>
</evidence>
<protein>
    <recommendedName>
        <fullName evidence="8">Peptidase S8/S53 domain-containing protein</fullName>
    </recommendedName>
</protein>
<keyword evidence="3 5" id="KW-0378">Hydrolase</keyword>
<evidence type="ECO:0000256" key="3">
    <source>
        <dbReference type="ARBA" id="ARBA00022801"/>
    </source>
</evidence>
<dbReference type="PROSITE" id="PS51892">
    <property type="entry name" value="SUBTILASE"/>
    <property type="match status" value="1"/>
</dbReference>
<evidence type="ECO:0000313" key="10">
    <source>
        <dbReference type="Proteomes" id="UP000825890"/>
    </source>
</evidence>
<evidence type="ECO:0000256" key="4">
    <source>
        <dbReference type="ARBA" id="ARBA00022825"/>
    </source>
</evidence>
<dbReference type="PROSITE" id="PS00136">
    <property type="entry name" value="SUBTILASE_ASP"/>
    <property type="match status" value="1"/>
</dbReference>
<dbReference type="InterPro" id="IPR023827">
    <property type="entry name" value="Peptidase_S8_Asp-AS"/>
</dbReference>
<keyword evidence="2 5" id="KW-0645">Protease</keyword>
<comment type="caution">
    <text evidence="9">The sequence shown here is derived from an EMBL/GenBank/DDBJ whole genome shotgun (WGS) entry which is preliminary data.</text>
</comment>
<keyword evidence="10" id="KW-1185">Reference proteome</keyword>
<dbReference type="SUPFAM" id="SSF52743">
    <property type="entry name" value="Subtilisin-like"/>
    <property type="match status" value="1"/>
</dbReference>
<dbReference type="InterPro" id="IPR015500">
    <property type="entry name" value="Peptidase_S8_subtilisin-rel"/>
</dbReference>
<dbReference type="GeneID" id="68293481"/>
<evidence type="ECO:0000256" key="5">
    <source>
        <dbReference type="PROSITE-ProRule" id="PRU01240"/>
    </source>
</evidence>
<gene>
    <name evidence="9" type="ORF">CKM354_000790600</name>
</gene>
<dbReference type="GO" id="GO:0005576">
    <property type="term" value="C:extracellular region"/>
    <property type="evidence" value="ECO:0007669"/>
    <property type="project" value="UniProtKB-ARBA"/>
</dbReference>
<keyword evidence="7" id="KW-0732">Signal</keyword>
<feature type="active site" description="Charge relay system" evidence="5">
    <location>
        <position position="147"/>
    </location>
</feature>
<feature type="active site" description="Charge relay system" evidence="5">
    <location>
        <position position="179"/>
    </location>
</feature>
<evidence type="ECO:0000259" key="8">
    <source>
        <dbReference type="Pfam" id="PF00082"/>
    </source>
</evidence>
<evidence type="ECO:0000256" key="1">
    <source>
        <dbReference type="ARBA" id="ARBA00011073"/>
    </source>
</evidence>
<dbReference type="PROSITE" id="PS00137">
    <property type="entry name" value="SUBTILASE_HIS"/>
    <property type="match status" value="1"/>
</dbReference>
<dbReference type="PRINTS" id="PR00723">
    <property type="entry name" value="SUBTILISIN"/>
</dbReference>
<dbReference type="FunFam" id="3.40.50.200:FF:000014">
    <property type="entry name" value="Proteinase K"/>
    <property type="match status" value="1"/>
</dbReference>
<comment type="similarity">
    <text evidence="1 5 6">Belongs to the peptidase S8 family.</text>
</comment>
<keyword evidence="4 5" id="KW-0720">Serine protease</keyword>
<dbReference type="RefSeq" id="XP_044659202.1">
    <property type="nucleotide sequence ID" value="XM_044803267.1"/>
</dbReference>
<feature type="chain" id="PRO_5040329630" description="Peptidase S8/S53 domain-containing protein" evidence="7">
    <location>
        <begin position="17"/>
        <end position="394"/>
    </location>
</feature>
<dbReference type="PANTHER" id="PTHR43806">
    <property type="entry name" value="PEPTIDASE S8"/>
    <property type="match status" value="1"/>
</dbReference>
<dbReference type="CDD" id="cd04077">
    <property type="entry name" value="Peptidases_S8_PCSK9_ProteinaseK_like"/>
    <property type="match status" value="1"/>
</dbReference>
<dbReference type="Gene3D" id="3.40.50.200">
    <property type="entry name" value="Peptidase S8/S53 domain"/>
    <property type="match status" value="1"/>
</dbReference>
<feature type="signal peptide" evidence="7">
    <location>
        <begin position="1"/>
        <end position="16"/>
    </location>
</feature>
<dbReference type="Pfam" id="PF00082">
    <property type="entry name" value="Peptidase_S8"/>
    <property type="match status" value="1"/>
</dbReference>